<reference evidence="1" key="1">
    <citation type="submission" date="2022-10" db="EMBL/GenBank/DDBJ databases">
        <title>Culturing micro-colonial fungi from biological soil crusts in the Mojave desert and describing Neophaeococcomyces mojavensis, and introducing the new genera and species Taxawa tesnikishii.</title>
        <authorList>
            <person name="Kurbessoian T."/>
            <person name="Stajich J.E."/>
        </authorList>
    </citation>
    <scope>NUCLEOTIDE SEQUENCE</scope>
    <source>
        <strain evidence="1">JES_115</strain>
    </source>
</reference>
<name>A0ACC2ZB69_9PEZI</name>
<dbReference type="Proteomes" id="UP001172680">
    <property type="component" value="Unassembled WGS sequence"/>
</dbReference>
<proteinExistence type="predicted"/>
<evidence type="ECO:0000313" key="2">
    <source>
        <dbReference type="Proteomes" id="UP001172680"/>
    </source>
</evidence>
<keyword evidence="2" id="KW-1185">Reference proteome</keyword>
<comment type="caution">
    <text evidence="1">The sequence shown here is derived from an EMBL/GenBank/DDBJ whole genome shotgun (WGS) entry which is preliminary data.</text>
</comment>
<evidence type="ECO:0000313" key="1">
    <source>
        <dbReference type="EMBL" id="KAJ9644749.1"/>
    </source>
</evidence>
<organism evidence="1 2">
    <name type="scientific">Coniosporium tulheliwenetii</name>
    <dbReference type="NCBI Taxonomy" id="3383036"/>
    <lineage>
        <taxon>Eukaryota</taxon>
        <taxon>Fungi</taxon>
        <taxon>Dikarya</taxon>
        <taxon>Ascomycota</taxon>
        <taxon>Pezizomycotina</taxon>
        <taxon>Dothideomycetes</taxon>
        <taxon>Dothideomycetes incertae sedis</taxon>
        <taxon>Coniosporium</taxon>
    </lineage>
</organism>
<gene>
    <name evidence="1" type="ORF">H2199_003712</name>
</gene>
<protein>
    <submittedName>
        <fullName evidence="1">Uncharacterized protein</fullName>
    </submittedName>
</protein>
<sequence>MLLSNTIVFRFNALRSYAGSLAWDPLVKLSRSLTLALLQRIQTGQLTITDTDGQIYHCGIALPSTPCTTLHVYKNLFWVRLLLFADMGFAESYTLFEISCRDLTAFFKLFILNRSHLFNGSTLTSTLSTSLTGLLRRANDLSNARLNIAAHYDISNAMFAAFLSADMTYLRWGSFAITAVRAMGCRVTSLALSVEQKELAEERIGSAGLENGIEVLLWDYRALEKMGKVPVGGFDKLVSIEMLEAVEREYLRYEAYAKGDGFICKHILPGGHLPSVSQLVQKIAEGSRATLVVDAIKDIGPHYAKTLRLWEGNFMQNFDAEIRPALLVEHEHMTKRDAETFRRKWEYYFTYCEAGFATKTLGDVIITAGREGAMEMLEDVSF</sequence>
<dbReference type="EMBL" id="JAPDRP010000009">
    <property type="protein sequence ID" value="KAJ9644749.1"/>
    <property type="molecule type" value="Genomic_DNA"/>
</dbReference>
<accession>A0ACC2ZB69</accession>